<accession>A0A4U6U1Q3</accession>
<evidence type="ECO:0000313" key="3">
    <source>
        <dbReference type="Proteomes" id="UP000298652"/>
    </source>
</evidence>
<keyword evidence="3" id="KW-1185">Reference proteome</keyword>
<evidence type="ECO:0000256" key="1">
    <source>
        <dbReference type="SAM" id="Phobius"/>
    </source>
</evidence>
<evidence type="ECO:0000313" key="2">
    <source>
        <dbReference type="EMBL" id="TKW09401.1"/>
    </source>
</evidence>
<dbReference type="Gramene" id="TKW09401">
    <property type="protein sequence ID" value="TKW09401"/>
    <property type="gene ID" value="SEVIR_6G092266v2"/>
</dbReference>
<feature type="transmembrane region" description="Helical" evidence="1">
    <location>
        <begin position="20"/>
        <end position="40"/>
    </location>
</feature>
<dbReference type="Gramene" id="TKW09400">
    <property type="protein sequence ID" value="TKW09400"/>
    <property type="gene ID" value="SEVIR_6G092266v2"/>
</dbReference>
<dbReference type="AlphaFoldDB" id="A0A4U6U1Q3"/>
<keyword evidence="1" id="KW-0472">Membrane</keyword>
<protein>
    <submittedName>
        <fullName evidence="2">Uncharacterized protein</fullName>
    </submittedName>
</protein>
<proteinExistence type="predicted"/>
<sequence>MTSGGVSDDYPTYGPPIYGAVNKIMARVILVIFCCLFSFLF</sequence>
<dbReference type="EMBL" id="CM016557">
    <property type="protein sequence ID" value="TKW09401.1"/>
    <property type="molecule type" value="Genomic_DNA"/>
</dbReference>
<reference evidence="2 3" key="1">
    <citation type="submission" date="2019-03" db="EMBL/GenBank/DDBJ databases">
        <title>WGS assembly of Setaria viridis.</title>
        <authorList>
            <person name="Huang P."/>
            <person name="Jenkins J."/>
            <person name="Grimwood J."/>
            <person name="Barry K."/>
            <person name="Healey A."/>
            <person name="Mamidi S."/>
            <person name="Sreedasyam A."/>
            <person name="Shu S."/>
            <person name="Feldman M."/>
            <person name="Wu J."/>
            <person name="Yu Y."/>
            <person name="Chen C."/>
            <person name="Johnson J."/>
            <person name="Rokhsar D."/>
            <person name="Baxter I."/>
            <person name="Schmutz J."/>
            <person name="Brutnell T."/>
            <person name="Kellogg E."/>
        </authorList>
    </citation>
    <scope>NUCLEOTIDE SEQUENCE [LARGE SCALE GENOMIC DNA]</scope>
    <source>
        <strain evidence="3">cv. A10</strain>
    </source>
</reference>
<organism evidence="2 3">
    <name type="scientific">Setaria viridis</name>
    <name type="common">Green bristlegrass</name>
    <name type="synonym">Setaria italica subsp. viridis</name>
    <dbReference type="NCBI Taxonomy" id="4556"/>
    <lineage>
        <taxon>Eukaryota</taxon>
        <taxon>Viridiplantae</taxon>
        <taxon>Streptophyta</taxon>
        <taxon>Embryophyta</taxon>
        <taxon>Tracheophyta</taxon>
        <taxon>Spermatophyta</taxon>
        <taxon>Magnoliopsida</taxon>
        <taxon>Liliopsida</taxon>
        <taxon>Poales</taxon>
        <taxon>Poaceae</taxon>
        <taxon>PACMAD clade</taxon>
        <taxon>Panicoideae</taxon>
        <taxon>Panicodae</taxon>
        <taxon>Paniceae</taxon>
        <taxon>Cenchrinae</taxon>
        <taxon>Setaria</taxon>
    </lineage>
</organism>
<keyword evidence="1" id="KW-0812">Transmembrane</keyword>
<dbReference type="Proteomes" id="UP000298652">
    <property type="component" value="Chromosome 6"/>
</dbReference>
<gene>
    <name evidence="2" type="ORF">SEVIR_6G092266v2</name>
</gene>
<dbReference type="EMBL" id="CM016557">
    <property type="protein sequence ID" value="TKW09400.1"/>
    <property type="molecule type" value="Genomic_DNA"/>
</dbReference>
<name>A0A4U6U1Q3_SETVI</name>
<keyword evidence="1" id="KW-1133">Transmembrane helix</keyword>